<evidence type="ECO:0000256" key="1">
    <source>
        <dbReference type="SAM" id="MobiDB-lite"/>
    </source>
</evidence>
<reference evidence="2 3" key="1">
    <citation type="submission" date="2019-02" db="EMBL/GenBank/DDBJ databases">
        <title>Draft genome sequences of novel Actinobacteria.</title>
        <authorList>
            <person name="Sahin N."/>
            <person name="Ay H."/>
            <person name="Saygin H."/>
        </authorList>
    </citation>
    <scope>NUCLEOTIDE SEQUENCE [LARGE SCALE GENOMIC DNA]</scope>
    <source>
        <strain evidence="2 3">JCM 30529</strain>
    </source>
</reference>
<gene>
    <name evidence="2" type="ORF">E1091_01125</name>
</gene>
<proteinExistence type="predicted"/>
<evidence type="ECO:0000313" key="2">
    <source>
        <dbReference type="EMBL" id="TDC02278.1"/>
    </source>
</evidence>
<protein>
    <submittedName>
        <fullName evidence="2">Uncharacterized protein</fullName>
    </submittedName>
</protein>
<evidence type="ECO:0000313" key="3">
    <source>
        <dbReference type="Proteomes" id="UP000295626"/>
    </source>
</evidence>
<accession>A0ABY2DLT1</accession>
<dbReference type="EMBL" id="SMKE01000013">
    <property type="protein sequence ID" value="TDC02278.1"/>
    <property type="molecule type" value="Genomic_DNA"/>
</dbReference>
<feature type="region of interest" description="Disordered" evidence="1">
    <location>
        <begin position="101"/>
        <end position="148"/>
    </location>
</feature>
<sequence>MDRYGEAIAADLADRGFDLELLWEDQRFDFILAIVDRLPRNSAYMQELTDDDAWAEAVLARPDSSKGKPSVRLADWSAELEMLTNLYDRMGELIRVVAMSAGSRPKRAPPAPRPTTALDRVADRRNQARHDRLKAGLLPQNRSGAPAS</sequence>
<keyword evidence="3" id="KW-1185">Reference proteome</keyword>
<comment type="caution">
    <text evidence="2">The sequence shown here is derived from an EMBL/GenBank/DDBJ whole genome shotgun (WGS) entry which is preliminary data.</text>
</comment>
<name>A0ABY2DLT1_9ACTN</name>
<feature type="compositionally biased region" description="Basic and acidic residues" evidence="1">
    <location>
        <begin position="120"/>
        <end position="134"/>
    </location>
</feature>
<organism evidence="2 3">
    <name type="scientific">Micromonospora fluostatini</name>
    <dbReference type="NCBI Taxonomy" id="1629071"/>
    <lineage>
        <taxon>Bacteria</taxon>
        <taxon>Bacillati</taxon>
        <taxon>Actinomycetota</taxon>
        <taxon>Actinomycetes</taxon>
        <taxon>Micromonosporales</taxon>
        <taxon>Micromonosporaceae</taxon>
        <taxon>Micromonospora</taxon>
    </lineage>
</organism>
<dbReference type="Proteomes" id="UP000295626">
    <property type="component" value="Unassembled WGS sequence"/>
</dbReference>